<evidence type="ECO:0000256" key="9">
    <source>
        <dbReference type="ARBA" id="ARBA00023002"/>
    </source>
</evidence>
<evidence type="ECO:0000256" key="4">
    <source>
        <dbReference type="ARBA" id="ARBA00008310"/>
    </source>
</evidence>
<keyword evidence="10 11" id="KW-0350">Heme biosynthesis</keyword>
<comment type="function">
    <text evidence="11">Involved in coproporphyrin-dependent heme b biosynthesis. Catalyzes the oxidation of coproporphyrinogen III to coproporphyrin III.</text>
</comment>
<dbReference type="PANTHER" id="PTHR42923">
    <property type="entry name" value="PROTOPORPHYRINOGEN OXIDASE"/>
    <property type="match status" value="1"/>
</dbReference>
<evidence type="ECO:0000256" key="8">
    <source>
        <dbReference type="ARBA" id="ARBA00022827"/>
    </source>
</evidence>
<evidence type="ECO:0000313" key="14">
    <source>
        <dbReference type="Proteomes" id="UP000272464"/>
    </source>
</evidence>
<comment type="catalytic activity">
    <reaction evidence="1">
        <text>coproporphyrinogen III + 3 O2 = coproporphyrin III + 3 H2O2</text>
        <dbReference type="Rhea" id="RHEA:43436"/>
        <dbReference type="ChEBI" id="CHEBI:15379"/>
        <dbReference type="ChEBI" id="CHEBI:16240"/>
        <dbReference type="ChEBI" id="CHEBI:57309"/>
        <dbReference type="ChEBI" id="CHEBI:131725"/>
        <dbReference type="EC" id="1.3.3.15"/>
    </reaction>
    <physiologicalReaction direction="left-to-right" evidence="1">
        <dbReference type="Rhea" id="RHEA:43437"/>
    </physiologicalReaction>
</comment>
<dbReference type="NCBIfam" id="TIGR00562">
    <property type="entry name" value="proto_IX_ox"/>
    <property type="match status" value="1"/>
</dbReference>
<evidence type="ECO:0000256" key="11">
    <source>
        <dbReference type="RuleBase" id="RU364052"/>
    </source>
</evidence>
<keyword evidence="14" id="KW-1185">Reference proteome</keyword>
<comment type="similarity">
    <text evidence="4 11">Belongs to the protoporphyrinogen/coproporphyrinogen oxidase family. Coproporphyrinogen III oxidase subfamily.</text>
</comment>
<dbReference type="SUPFAM" id="SSF54373">
    <property type="entry name" value="FAD-linked reductases, C-terminal domain"/>
    <property type="match status" value="1"/>
</dbReference>
<evidence type="ECO:0000256" key="3">
    <source>
        <dbReference type="ARBA" id="ARBA00004744"/>
    </source>
</evidence>
<dbReference type="UniPathway" id="UPA00252"/>
<dbReference type="Gene3D" id="1.10.3110.10">
    <property type="entry name" value="protoporphyrinogen ix oxidase, domain 3"/>
    <property type="match status" value="1"/>
</dbReference>
<keyword evidence="7 11" id="KW-0285">Flavoprotein</keyword>
<evidence type="ECO:0000256" key="5">
    <source>
        <dbReference type="ARBA" id="ARBA00012402"/>
    </source>
</evidence>
<feature type="domain" description="Amine oxidase" evidence="12">
    <location>
        <begin position="15"/>
        <end position="478"/>
    </location>
</feature>
<gene>
    <name evidence="13" type="primary">hemG</name>
    <name evidence="13" type="ORF">EJP77_01320</name>
</gene>
<dbReference type="AlphaFoldDB" id="A0A3S1JSG6"/>
<comment type="caution">
    <text evidence="13">The sequence shown here is derived from an EMBL/GenBank/DDBJ whole genome shotgun (WGS) entry which is preliminary data.</text>
</comment>
<dbReference type="InterPro" id="IPR036188">
    <property type="entry name" value="FAD/NAD-bd_sf"/>
</dbReference>
<comment type="pathway">
    <text evidence="3 11">Porphyrin-containing compound metabolism; protoheme biosynthesis.</text>
</comment>
<proteinExistence type="inferred from homology"/>
<keyword evidence="8 11" id="KW-0274">FAD</keyword>
<dbReference type="SUPFAM" id="SSF51905">
    <property type="entry name" value="FAD/NAD(P)-binding domain"/>
    <property type="match status" value="1"/>
</dbReference>
<evidence type="ECO:0000256" key="1">
    <source>
        <dbReference type="ARBA" id="ARBA00001755"/>
    </source>
</evidence>
<dbReference type="RefSeq" id="WP_127197387.1">
    <property type="nucleotide sequence ID" value="NZ_RZNX01000001.1"/>
</dbReference>
<comment type="cofactor">
    <cofactor evidence="2 11">
        <name>FAD</name>
        <dbReference type="ChEBI" id="CHEBI:57692"/>
    </cofactor>
</comment>
<dbReference type="EMBL" id="RZNX01000001">
    <property type="protein sequence ID" value="RUT35687.1"/>
    <property type="molecule type" value="Genomic_DNA"/>
</dbReference>
<dbReference type="GO" id="GO:0004729">
    <property type="term" value="F:oxygen-dependent protoporphyrinogen oxidase activity"/>
    <property type="evidence" value="ECO:0007669"/>
    <property type="project" value="UniProtKB-UniRule"/>
</dbReference>
<dbReference type="InterPro" id="IPR002937">
    <property type="entry name" value="Amino_oxidase"/>
</dbReference>
<organism evidence="13 14">
    <name type="scientific">Paenibacillus zeisoli</name>
    <dbReference type="NCBI Taxonomy" id="2496267"/>
    <lineage>
        <taxon>Bacteria</taxon>
        <taxon>Bacillati</taxon>
        <taxon>Bacillota</taxon>
        <taxon>Bacilli</taxon>
        <taxon>Bacillales</taxon>
        <taxon>Paenibacillaceae</taxon>
        <taxon>Paenibacillus</taxon>
    </lineage>
</organism>
<evidence type="ECO:0000256" key="10">
    <source>
        <dbReference type="ARBA" id="ARBA00023133"/>
    </source>
</evidence>
<reference evidence="13 14" key="1">
    <citation type="submission" date="2018-12" db="EMBL/GenBank/DDBJ databases">
        <authorList>
            <person name="Sun L."/>
            <person name="Chen Z."/>
        </authorList>
    </citation>
    <scope>NUCLEOTIDE SEQUENCE [LARGE SCALE GENOMIC DNA]</scope>
    <source>
        <strain evidence="13 14">3-5-3</strain>
    </source>
</reference>
<dbReference type="InterPro" id="IPR004572">
    <property type="entry name" value="Protoporphyrinogen_oxidase"/>
</dbReference>
<dbReference type="EC" id="1.3.3.15" evidence="5 11"/>
<protein>
    <recommendedName>
        <fullName evidence="6 11">Coproporphyrinogen III oxidase</fullName>
        <ecNumber evidence="5 11">1.3.3.15</ecNumber>
    </recommendedName>
</protein>
<evidence type="ECO:0000259" key="12">
    <source>
        <dbReference type="Pfam" id="PF01593"/>
    </source>
</evidence>
<dbReference type="GO" id="GO:0005737">
    <property type="term" value="C:cytoplasm"/>
    <property type="evidence" value="ECO:0007669"/>
    <property type="project" value="UniProtKB-SubCell"/>
</dbReference>
<dbReference type="InterPro" id="IPR050464">
    <property type="entry name" value="Zeta_carotene_desat/Oxidored"/>
</dbReference>
<dbReference type="Gene3D" id="3.90.660.20">
    <property type="entry name" value="Protoporphyrinogen oxidase, mitochondrial, domain 2"/>
    <property type="match status" value="1"/>
</dbReference>
<evidence type="ECO:0000256" key="2">
    <source>
        <dbReference type="ARBA" id="ARBA00001974"/>
    </source>
</evidence>
<keyword evidence="11" id="KW-0963">Cytoplasm</keyword>
<evidence type="ECO:0000256" key="6">
    <source>
        <dbReference type="ARBA" id="ARBA00019046"/>
    </source>
</evidence>
<dbReference type="PANTHER" id="PTHR42923:SF3">
    <property type="entry name" value="PROTOPORPHYRINOGEN OXIDASE"/>
    <property type="match status" value="1"/>
</dbReference>
<dbReference type="Gene3D" id="3.50.50.60">
    <property type="entry name" value="FAD/NAD(P)-binding domain"/>
    <property type="match status" value="1"/>
</dbReference>
<accession>A0A3S1JSG6</accession>
<dbReference type="GO" id="GO:0006783">
    <property type="term" value="P:heme biosynthetic process"/>
    <property type="evidence" value="ECO:0007669"/>
    <property type="project" value="UniProtKB-UniRule"/>
</dbReference>
<name>A0A3S1JSG6_9BACL</name>
<comment type="subcellular location">
    <subcellularLocation>
        <location evidence="11">Cytoplasm</location>
    </subcellularLocation>
</comment>
<evidence type="ECO:0000256" key="7">
    <source>
        <dbReference type="ARBA" id="ARBA00022630"/>
    </source>
</evidence>
<evidence type="ECO:0000313" key="13">
    <source>
        <dbReference type="EMBL" id="RUT35687.1"/>
    </source>
</evidence>
<dbReference type="OrthoDB" id="9805195at2"/>
<keyword evidence="9 11" id="KW-0560">Oxidoreductase</keyword>
<dbReference type="Pfam" id="PF01593">
    <property type="entry name" value="Amino_oxidase"/>
    <property type="match status" value="1"/>
</dbReference>
<sequence>MNERAERIAVIGGGISGLSAAYYLKSKFQKAGKQLELTIIEKSNELGGKISTLRQDGYIIERGPDSFIGRKVAALHLAQSLGLESELTGTNPAARTNYILHKGKLREMPAGLALGIPTKVGPFIKTDLISFKGKARAAMDLIIPKRKSKEDEALGDFIERRIGKEVLDHLVEPLLAGIYAGDTRMLSLQSTFPQFHEIERKYRSLILGMMAGRTAPSAPKAAPGRSTQARDLPEIAKRSMFLTFKNGLSTLIEKLESELSSANILKENGLESLSRLGNIYQLKLDTGEQFVVDGVILAIPAFACAKLLKDFNESGTFESVPYVSVANVALGYKASEIPAKLTGSGFVIPRSEGRLMTACTWTSSKWLHTAPEDKILLRAYIGRAGAEADTNMDDHELVGKVRGELQEIMGIRAQPELSMVSHMSTSMPQYRVGHQERITNLRAAMDKHYPGVLICGSGYDGVGIPDCITQGERAAEALADRLLAP</sequence>
<dbReference type="Proteomes" id="UP000272464">
    <property type="component" value="Unassembled WGS sequence"/>
</dbReference>